<proteinExistence type="predicted"/>
<dbReference type="InterPro" id="IPR022776">
    <property type="entry name" value="TRM13/UPF0224_CHHC_Znf_dom"/>
</dbReference>
<evidence type="ECO:0000259" key="5">
    <source>
        <dbReference type="PROSITE" id="PS51800"/>
    </source>
</evidence>
<reference evidence="6" key="2">
    <citation type="journal article" date="2023" name="BMC Genomics">
        <title>Pest status, molecular evolution, and epigenetic factors derived from the genome assembly of Frankliniella fusca, a thysanopteran phytovirus vector.</title>
        <authorList>
            <person name="Catto M.A."/>
            <person name="Labadie P.E."/>
            <person name="Jacobson A.L."/>
            <person name="Kennedy G.G."/>
            <person name="Srinivasan R."/>
            <person name="Hunt B.G."/>
        </authorList>
    </citation>
    <scope>NUCLEOTIDE SEQUENCE</scope>
    <source>
        <strain evidence="6">PL_HMW_Pooled</strain>
    </source>
</reference>
<evidence type="ECO:0000313" key="6">
    <source>
        <dbReference type="EMBL" id="KAK3921107.1"/>
    </source>
</evidence>
<keyword evidence="1" id="KW-0479">Metal-binding</keyword>
<keyword evidence="3" id="KW-0862">Zinc</keyword>
<dbReference type="Proteomes" id="UP001219518">
    <property type="component" value="Unassembled WGS sequence"/>
</dbReference>
<sequence length="247" mass="28062">MSHATEKYITCPYNQAHTILAYRFQTHLQKCRRNHPSEERGICAHNSTHDVPIAELKARWHEDYECPDRHSFQAQAVTFSEVKPLIPIDHIQLPEPEENWDDEPINVFNPMDNAKEKSLIRGIHCVTPSERKQFREEHRKYVESNDNIATKVKLNAQAKKPSASKENEQMKPLRAPRELPKGFNIGRGIKRATDEASPAQAPPSNQLPGRPSNLAGMQWHGMGRGRPISPPETSSPQGAWANGKLKF</sequence>
<evidence type="ECO:0000256" key="4">
    <source>
        <dbReference type="SAM" id="MobiDB-lite"/>
    </source>
</evidence>
<evidence type="ECO:0000256" key="2">
    <source>
        <dbReference type="ARBA" id="ARBA00022771"/>
    </source>
</evidence>
<dbReference type="EMBL" id="JAHWGI010001033">
    <property type="protein sequence ID" value="KAK3921107.1"/>
    <property type="molecule type" value="Genomic_DNA"/>
</dbReference>
<evidence type="ECO:0000256" key="3">
    <source>
        <dbReference type="ARBA" id="ARBA00022833"/>
    </source>
</evidence>
<keyword evidence="2" id="KW-0863">Zinc-finger</keyword>
<dbReference type="Pfam" id="PF05253">
    <property type="entry name" value="zf-U11-48K"/>
    <property type="match status" value="1"/>
</dbReference>
<protein>
    <submittedName>
        <fullName evidence="6">Gametocyte-specific factor 1</fullName>
    </submittedName>
</protein>
<name>A0AAE1HGU4_9NEOP</name>
<dbReference type="GO" id="GO:0008270">
    <property type="term" value="F:zinc ion binding"/>
    <property type="evidence" value="ECO:0007669"/>
    <property type="project" value="UniProtKB-KW"/>
</dbReference>
<evidence type="ECO:0000256" key="1">
    <source>
        <dbReference type="ARBA" id="ARBA00022723"/>
    </source>
</evidence>
<dbReference type="InterPro" id="IPR036236">
    <property type="entry name" value="Znf_C2H2_sf"/>
</dbReference>
<feature type="domain" description="CHHC U11-48K-type" evidence="5">
    <location>
        <begin position="8"/>
        <end position="35"/>
    </location>
</feature>
<gene>
    <name evidence="6" type="ORF">KUF71_010322</name>
</gene>
<feature type="region of interest" description="Disordered" evidence="4">
    <location>
        <begin position="189"/>
        <end position="247"/>
    </location>
</feature>
<dbReference type="SUPFAM" id="SSF57667">
    <property type="entry name" value="beta-beta-alpha zinc fingers"/>
    <property type="match status" value="1"/>
</dbReference>
<evidence type="ECO:0000313" key="7">
    <source>
        <dbReference type="Proteomes" id="UP001219518"/>
    </source>
</evidence>
<reference evidence="6" key="1">
    <citation type="submission" date="2021-07" db="EMBL/GenBank/DDBJ databases">
        <authorList>
            <person name="Catto M.A."/>
            <person name="Jacobson A."/>
            <person name="Kennedy G."/>
            <person name="Labadie P."/>
            <person name="Hunt B.G."/>
            <person name="Srinivasan R."/>
        </authorList>
    </citation>
    <scope>NUCLEOTIDE SEQUENCE</scope>
    <source>
        <strain evidence="6">PL_HMW_Pooled</strain>
        <tissue evidence="6">Head</tissue>
    </source>
</reference>
<organism evidence="6 7">
    <name type="scientific">Frankliniella fusca</name>
    <dbReference type="NCBI Taxonomy" id="407009"/>
    <lineage>
        <taxon>Eukaryota</taxon>
        <taxon>Metazoa</taxon>
        <taxon>Ecdysozoa</taxon>
        <taxon>Arthropoda</taxon>
        <taxon>Hexapoda</taxon>
        <taxon>Insecta</taxon>
        <taxon>Pterygota</taxon>
        <taxon>Neoptera</taxon>
        <taxon>Paraneoptera</taxon>
        <taxon>Thysanoptera</taxon>
        <taxon>Terebrantia</taxon>
        <taxon>Thripoidea</taxon>
        <taxon>Thripidae</taxon>
        <taxon>Frankliniella</taxon>
    </lineage>
</organism>
<dbReference type="AlphaFoldDB" id="A0AAE1HGU4"/>
<comment type="caution">
    <text evidence="6">The sequence shown here is derived from an EMBL/GenBank/DDBJ whole genome shotgun (WGS) entry which is preliminary data.</text>
</comment>
<dbReference type="PROSITE" id="PS51800">
    <property type="entry name" value="ZF_CHHC_U11_48K"/>
    <property type="match status" value="1"/>
</dbReference>
<keyword evidence="7" id="KW-1185">Reference proteome</keyword>
<accession>A0AAE1HGU4</accession>